<comment type="function">
    <text evidence="1">Tetrapolymerization of the monopyrrole PBG into the hydroxymethylbilane pre-uroporphyrinogen in several discrete steps.</text>
</comment>
<reference evidence="9" key="1">
    <citation type="journal article" date="2021" name="PeerJ">
        <title>Extensive microbial diversity within the chicken gut microbiome revealed by metagenomics and culture.</title>
        <authorList>
            <person name="Gilroy R."/>
            <person name="Ravi A."/>
            <person name="Getino M."/>
            <person name="Pursley I."/>
            <person name="Horton D.L."/>
            <person name="Alikhan N.F."/>
            <person name="Baker D."/>
            <person name="Gharbi K."/>
            <person name="Hall N."/>
            <person name="Watson M."/>
            <person name="Adriaenssens E.M."/>
            <person name="Foster-Nyarko E."/>
            <person name="Jarju S."/>
            <person name="Secka A."/>
            <person name="Antonio M."/>
            <person name="Oren A."/>
            <person name="Chaudhuri R.R."/>
            <person name="La Ragione R."/>
            <person name="Hildebrand F."/>
            <person name="Pallen M.J."/>
        </authorList>
    </citation>
    <scope>NUCLEOTIDE SEQUENCE</scope>
    <source>
        <strain evidence="9">ChiBcec1-1630</strain>
    </source>
</reference>
<keyword evidence="4 9" id="KW-0808">Transferase</keyword>
<protein>
    <recommendedName>
        <fullName evidence="3 7">Hydroxymethylbilane synthase</fullName>
        <ecNumber evidence="3 7">2.5.1.61</ecNumber>
    </recommendedName>
</protein>
<evidence type="ECO:0000256" key="6">
    <source>
        <dbReference type="ARBA" id="ARBA00048169"/>
    </source>
</evidence>
<evidence type="ECO:0000256" key="2">
    <source>
        <dbReference type="ARBA" id="ARBA00005638"/>
    </source>
</evidence>
<dbReference type="PANTHER" id="PTHR11557:SF0">
    <property type="entry name" value="PORPHOBILINOGEN DEAMINASE"/>
    <property type="match status" value="1"/>
</dbReference>
<evidence type="ECO:0000256" key="7">
    <source>
        <dbReference type="NCBIfam" id="TIGR00212"/>
    </source>
</evidence>
<dbReference type="PANTHER" id="PTHR11557">
    <property type="entry name" value="PORPHOBILINOGEN DEAMINASE"/>
    <property type="match status" value="1"/>
</dbReference>
<evidence type="ECO:0000256" key="1">
    <source>
        <dbReference type="ARBA" id="ARBA00002869"/>
    </source>
</evidence>
<dbReference type="CDD" id="cd13647">
    <property type="entry name" value="PBP2_PBGD_2"/>
    <property type="match status" value="1"/>
</dbReference>
<dbReference type="Pfam" id="PF01379">
    <property type="entry name" value="Porphobil_deam"/>
    <property type="match status" value="1"/>
</dbReference>
<dbReference type="AlphaFoldDB" id="A0A9D2QMG8"/>
<dbReference type="EMBL" id="DWVS01000361">
    <property type="protein sequence ID" value="HJC89106.1"/>
    <property type="molecule type" value="Genomic_DNA"/>
</dbReference>
<feature type="domain" description="Porphobilinogen deaminase N-terminal" evidence="8">
    <location>
        <begin position="11"/>
        <end position="238"/>
    </location>
</feature>
<organism evidence="9 10">
    <name type="scientific">Candidatus Eisenbergiella intestinigallinarum</name>
    <dbReference type="NCBI Taxonomy" id="2838549"/>
    <lineage>
        <taxon>Bacteria</taxon>
        <taxon>Bacillati</taxon>
        <taxon>Bacillota</taxon>
        <taxon>Clostridia</taxon>
        <taxon>Lachnospirales</taxon>
        <taxon>Lachnospiraceae</taxon>
        <taxon>Eisenbergiella</taxon>
    </lineage>
</organism>
<evidence type="ECO:0000256" key="5">
    <source>
        <dbReference type="ARBA" id="ARBA00023244"/>
    </source>
</evidence>
<dbReference type="NCBIfam" id="TIGR00212">
    <property type="entry name" value="hemC"/>
    <property type="match status" value="1"/>
</dbReference>
<comment type="catalytic activity">
    <reaction evidence="6">
        <text>4 porphobilinogen + H2O = hydroxymethylbilane + 4 NH4(+)</text>
        <dbReference type="Rhea" id="RHEA:13185"/>
        <dbReference type="ChEBI" id="CHEBI:15377"/>
        <dbReference type="ChEBI" id="CHEBI:28938"/>
        <dbReference type="ChEBI" id="CHEBI:57845"/>
        <dbReference type="ChEBI" id="CHEBI:58126"/>
        <dbReference type="EC" id="2.5.1.61"/>
    </reaction>
</comment>
<dbReference type="InterPro" id="IPR022417">
    <property type="entry name" value="Porphobilin_deaminase_N"/>
</dbReference>
<dbReference type="GO" id="GO:0004418">
    <property type="term" value="F:hydroxymethylbilane synthase activity"/>
    <property type="evidence" value="ECO:0007669"/>
    <property type="project" value="UniProtKB-UniRule"/>
</dbReference>
<dbReference type="GO" id="GO:0006783">
    <property type="term" value="P:heme biosynthetic process"/>
    <property type="evidence" value="ECO:0007669"/>
    <property type="project" value="TreeGrafter"/>
</dbReference>
<dbReference type="Gene3D" id="3.40.190.10">
    <property type="entry name" value="Periplasmic binding protein-like II"/>
    <property type="match status" value="2"/>
</dbReference>
<dbReference type="Proteomes" id="UP000823922">
    <property type="component" value="Unassembled WGS sequence"/>
</dbReference>
<gene>
    <name evidence="9" type="primary">hemC</name>
    <name evidence="9" type="ORF">H9926_13975</name>
</gene>
<sequence>METTETVEKKLRIGTRGSRLALAQAALVEEALRSAWPGLETETVILRTKGDQVQDKPLSQVGQKGVFVSEFETALLEGRIDLAVHSAKDLPVRLAEGLDILAVLPRADARDVLVLPVRGTDDREKSAAPFQRNGENAALQAFAAFPEGALIGTGSLRRQLYGKRLCPQADFVLIRGNVDSRLKKLQNGGYDGIILAKAGLDRLGIPEREREHFLFLPIPESAFLPAACQGIIAVEGRCQASLRRLAGAVDDHLTRLAFETERRALLNFGADCSAPAAAYCRVLMADGSMMDGSDGQAQNPCGLRLGLSVMYAGREQSGTAPEAQRLALADDLCGKVREADARKGRKS</sequence>
<name>A0A9D2QMG8_9FIRM</name>
<dbReference type="PIRSF" id="PIRSF001438">
    <property type="entry name" value="4pyrrol_synth_OHMeBilane_synth"/>
    <property type="match status" value="1"/>
</dbReference>
<evidence type="ECO:0000256" key="3">
    <source>
        <dbReference type="ARBA" id="ARBA00012655"/>
    </source>
</evidence>
<comment type="similarity">
    <text evidence="2">Belongs to the HMBS family.</text>
</comment>
<comment type="caution">
    <text evidence="9">The sequence shown here is derived from an EMBL/GenBank/DDBJ whole genome shotgun (WGS) entry which is preliminary data.</text>
</comment>
<dbReference type="GO" id="GO:0005737">
    <property type="term" value="C:cytoplasm"/>
    <property type="evidence" value="ECO:0007669"/>
    <property type="project" value="UniProtKB-UniRule"/>
</dbReference>
<evidence type="ECO:0000259" key="8">
    <source>
        <dbReference type="Pfam" id="PF01379"/>
    </source>
</evidence>
<dbReference type="PRINTS" id="PR00151">
    <property type="entry name" value="PORPHBDMNASE"/>
</dbReference>
<dbReference type="EC" id="2.5.1.61" evidence="3 7"/>
<dbReference type="InterPro" id="IPR000860">
    <property type="entry name" value="HemC"/>
</dbReference>
<evidence type="ECO:0000313" key="9">
    <source>
        <dbReference type="EMBL" id="HJC89106.1"/>
    </source>
</evidence>
<evidence type="ECO:0000256" key="4">
    <source>
        <dbReference type="ARBA" id="ARBA00022679"/>
    </source>
</evidence>
<evidence type="ECO:0000313" key="10">
    <source>
        <dbReference type="Proteomes" id="UP000823922"/>
    </source>
</evidence>
<reference evidence="9" key="2">
    <citation type="submission" date="2021-04" db="EMBL/GenBank/DDBJ databases">
        <authorList>
            <person name="Gilroy R."/>
        </authorList>
    </citation>
    <scope>NUCLEOTIDE SEQUENCE</scope>
    <source>
        <strain evidence="9">ChiBcec1-1630</strain>
    </source>
</reference>
<proteinExistence type="inferred from homology"/>
<accession>A0A9D2QMG8</accession>
<dbReference type="SUPFAM" id="SSF53850">
    <property type="entry name" value="Periplasmic binding protein-like II"/>
    <property type="match status" value="1"/>
</dbReference>
<keyword evidence="5" id="KW-0627">Porphyrin biosynthesis</keyword>